<dbReference type="Pfam" id="PF07729">
    <property type="entry name" value="FCD"/>
    <property type="match status" value="1"/>
</dbReference>
<evidence type="ECO:0000256" key="1">
    <source>
        <dbReference type="ARBA" id="ARBA00023015"/>
    </source>
</evidence>
<feature type="domain" description="HTH gntR-type" evidence="4">
    <location>
        <begin position="12"/>
        <end position="82"/>
    </location>
</feature>
<dbReference type="EMBL" id="FSRL01000001">
    <property type="protein sequence ID" value="SIO20758.1"/>
    <property type="molecule type" value="Genomic_DNA"/>
</dbReference>
<gene>
    <name evidence="5" type="ORF">SAMN05444002_3501</name>
</gene>
<evidence type="ECO:0000256" key="3">
    <source>
        <dbReference type="ARBA" id="ARBA00023163"/>
    </source>
</evidence>
<evidence type="ECO:0000256" key="2">
    <source>
        <dbReference type="ARBA" id="ARBA00023125"/>
    </source>
</evidence>
<dbReference type="Pfam" id="PF00392">
    <property type="entry name" value="GntR"/>
    <property type="match status" value="1"/>
</dbReference>
<dbReference type="STRING" id="1217970.SAMN05444002_3501"/>
<dbReference type="PRINTS" id="PR00035">
    <property type="entry name" value="HTHGNTR"/>
</dbReference>
<evidence type="ECO:0000313" key="5">
    <source>
        <dbReference type="EMBL" id="SIO20758.1"/>
    </source>
</evidence>
<dbReference type="GO" id="GO:0003700">
    <property type="term" value="F:DNA-binding transcription factor activity"/>
    <property type="evidence" value="ECO:0007669"/>
    <property type="project" value="InterPro"/>
</dbReference>
<dbReference type="Gene3D" id="1.20.120.530">
    <property type="entry name" value="GntR ligand-binding domain-like"/>
    <property type="match status" value="1"/>
</dbReference>
<keyword evidence="3" id="KW-0804">Transcription</keyword>
<dbReference type="SUPFAM" id="SSF46785">
    <property type="entry name" value="Winged helix' DNA-binding domain"/>
    <property type="match status" value="1"/>
</dbReference>
<dbReference type="InterPro" id="IPR036390">
    <property type="entry name" value="WH_DNA-bd_sf"/>
</dbReference>
<dbReference type="Proteomes" id="UP000184932">
    <property type="component" value="Unassembled WGS sequence"/>
</dbReference>
<organism evidence="5 6">
    <name type="scientific">Vannielia litorea</name>
    <dbReference type="NCBI Taxonomy" id="1217970"/>
    <lineage>
        <taxon>Bacteria</taxon>
        <taxon>Pseudomonadati</taxon>
        <taxon>Pseudomonadota</taxon>
        <taxon>Alphaproteobacteria</taxon>
        <taxon>Rhodobacterales</taxon>
        <taxon>Paracoccaceae</taxon>
        <taxon>Vannielia</taxon>
    </lineage>
</organism>
<dbReference type="InterPro" id="IPR008920">
    <property type="entry name" value="TF_FadR/GntR_C"/>
</dbReference>
<dbReference type="SMART" id="SM00895">
    <property type="entry name" value="FCD"/>
    <property type="match status" value="1"/>
</dbReference>
<accession>A0A1N6HLM8</accession>
<dbReference type="InterPro" id="IPR011711">
    <property type="entry name" value="GntR_C"/>
</dbReference>
<dbReference type="PANTHER" id="PTHR43537:SF5">
    <property type="entry name" value="UXU OPERON TRANSCRIPTIONAL REGULATOR"/>
    <property type="match status" value="1"/>
</dbReference>
<dbReference type="PROSITE" id="PS50949">
    <property type="entry name" value="HTH_GNTR"/>
    <property type="match status" value="1"/>
</dbReference>
<dbReference type="Gene3D" id="1.10.10.10">
    <property type="entry name" value="Winged helix-like DNA-binding domain superfamily/Winged helix DNA-binding domain"/>
    <property type="match status" value="1"/>
</dbReference>
<dbReference type="GO" id="GO:0003677">
    <property type="term" value="F:DNA binding"/>
    <property type="evidence" value="ECO:0007669"/>
    <property type="project" value="UniProtKB-KW"/>
</dbReference>
<evidence type="ECO:0000313" key="6">
    <source>
        <dbReference type="Proteomes" id="UP000184932"/>
    </source>
</evidence>
<dbReference type="InterPro" id="IPR000524">
    <property type="entry name" value="Tscrpt_reg_HTH_GntR"/>
</dbReference>
<dbReference type="InterPro" id="IPR036388">
    <property type="entry name" value="WH-like_DNA-bd_sf"/>
</dbReference>
<proteinExistence type="predicted"/>
<keyword evidence="6" id="KW-1185">Reference proteome</keyword>
<keyword evidence="1" id="KW-0805">Transcription regulation</keyword>
<name>A0A1N6HLM8_9RHOB</name>
<dbReference type="PANTHER" id="PTHR43537">
    <property type="entry name" value="TRANSCRIPTIONAL REGULATOR, GNTR FAMILY"/>
    <property type="match status" value="1"/>
</dbReference>
<keyword evidence="2" id="KW-0238">DNA-binding</keyword>
<dbReference type="SUPFAM" id="SSF48008">
    <property type="entry name" value="GntR ligand-binding domain-like"/>
    <property type="match status" value="1"/>
</dbReference>
<dbReference type="SMART" id="SM00345">
    <property type="entry name" value="HTH_GNTR"/>
    <property type="match status" value="1"/>
</dbReference>
<protein>
    <submittedName>
        <fullName evidence="5">Transcriptional regulator, GntR family</fullName>
    </submittedName>
</protein>
<dbReference type="AlphaFoldDB" id="A0A1N6HLM8"/>
<sequence length="252" mass="27978">MPPVSTPSDARLSRPVQVAEAIKSWVVEHGMKAGDRLPAEAELIARFGMAKGTIREAMRILEAQGLVKTRTGPGGGVFVHEVSRERARALLGNYFYFKDLTIGDIYQLRQVLEPELVATLAGKLSPAVLSGLQAVIDSYSEPSKSIEEEREQHLASLQFHAMLAEQSPNPLLSFCIDFMVALLSDLTVYRELYAPPNIELWKKGRDFQLRLLGALRQGRAEEAREIMAEHMATARALMEGQEAVMLQRFMAG</sequence>
<evidence type="ECO:0000259" key="4">
    <source>
        <dbReference type="PROSITE" id="PS50949"/>
    </source>
</evidence>
<reference evidence="6" key="1">
    <citation type="submission" date="2016-11" db="EMBL/GenBank/DDBJ databases">
        <authorList>
            <person name="Varghese N."/>
            <person name="Submissions S."/>
        </authorList>
    </citation>
    <scope>NUCLEOTIDE SEQUENCE [LARGE SCALE GENOMIC DNA]</scope>
    <source>
        <strain evidence="6">DSM 29440</strain>
    </source>
</reference>
<dbReference type="CDD" id="cd07377">
    <property type="entry name" value="WHTH_GntR"/>
    <property type="match status" value="1"/>
</dbReference>